<protein>
    <submittedName>
        <fullName evidence="2">Transposase</fullName>
    </submittedName>
</protein>
<accession>A0A1I8I673</accession>
<reference evidence="2" key="1">
    <citation type="submission" date="2016-11" db="UniProtKB">
        <authorList>
            <consortium name="WormBaseParasite"/>
        </authorList>
    </citation>
    <scope>IDENTIFICATION</scope>
</reference>
<proteinExistence type="predicted"/>
<keyword evidence="1" id="KW-1185">Reference proteome</keyword>
<evidence type="ECO:0000313" key="2">
    <source>
        <dbReference type="WBParaSite" id="maker-uti_cns_0010321-snap-gene-0.4-mRNA-1"/>
    </source>
</evidence>
<name>A0A1I8I673_9PLAT</name>
<dbReference type="AlphaFoldDB" id="A0A1I8I673"/>
<evidence type="ECO:0000313" key="1">
    <source>
        <dbReference type="Proteomes" id="UP000095280"/>
    </source>
</evidence>
<sequence>HDSSGILWLDKLELIADKIANQPIRFQTVKYGYAVPSVEQRQHSRDVVLQFRRRELETRAASKIRNDLEALVIEYRARLFGDDSSGNHGNQMKNSSTVQPIYSRCSSKKERQELLAALAKAEQALAAGSSSNLTMLNTELKRLKQTFAAVSARAI</sequence>
<dbReference type="Proteomes" id="UP000095280">
    <property type="component" value="Unplaced"/>
</dbReference>
<dbReference type="WBParaSite" id="maker-uti_cns_0010321-snap-gene-0.4-mRNA-1">
    <property type="protein sequence ID" value="maker-uti_cns_0010321-snap-gene-0.4-mRNA-1"/>
    <property type="gene ID" value="maker-uti_cns_0010321-snap-gene-0.4"/>
</dbReference>
<organism evidence="1 2">
    <name type="scientific">Macrostomum lignano</name>
    <dbReference type="NCBI Taxonomy" id="282301"/>
    <lineage>
        <taxon>Eukaryota</taxon>
        <taxon>Metazoa</taxon>
        <taxon>Spiralia</taxon>
        <taxon>Lophotrochozoa</taxon>
        <taxon>Platyhelminthes</taxon>
        <taxon>Rhabditophora</taxon>
        <taxon>Macrostomorpha</taxon>
        <taxon>Macrostomida</taxon>
        <taxon>Macrostomidae</taxon>
        <taxon>Macrostomum</taxon>
    </lineage>
</organism>